<dbReference type="EMBL" id="WTVR01000028">
    <property type="protein sequence ID" value="NMF89729.1"/>
    <property type="molecule type" value="Genomic_DNA"/>
</dbReference>
<dbReference type="Gene3D" id="3.90.226.10">
    <property type="entry name" value="2-enoyl-CoA Hydratase, Chain A, domain 1"/>
    <property type="match status" value="1"/>
</dbReference>
<dbReference type="NCBIfam" id="NF006140">
    <property type="entry name" value="PRK08290.1"/>
    <property type="match status" value="1"/>
</dbReference>
<sequence length="305" mass="33950">MNANTPAGFVTREDKSNYETAEPVLYAVENGIASVTMNRPTFNNAQNSQMTYALDAGFRRAVDDDAVKVIVLRGAGKHFSAGHDIGTPGRDINKPFERTHLWWDHTNKPGGEFLYAREQEVYLEMCRRWRALPKPTIAMVQGACIAGGLMLAWVCDLIIASDDAFFQDPVVRMGIPGVEYFAHPYELNPRIAKEFLFVGDRMSAERAYQMGMVNRVLPRAELEQGTYALAARIAEQPRMGLALTKQAINHVEDLQGKRNAMDATFAWHHFAHSHSELISGNRTGGYDARSMAEANRKAAAQETSA</sequence>
<dbReference type="PANTHER" id="PTHR43802">
    <property type="entry name" value="ENOYL-COA HYDRATASE"/>
    <property type="match status" value="1"/>
</dbReference>
<keyword evidence="2" id="KW-0456">Lyase</keyword>
<dbReference type="SUPFAM" id="SSF52096">
    <property type="entry name" value="ClpP/crotonase"/>
    <property type="match status" value="1"/>
</dbReference>
<evidence type="ECO:0000256" key="1">
    <source>
        <dbReference type="ARBA" id="ARBA00005254"/>
    </source>
</evidence>
<dbReference type="GO" id="GO:0004300">
    <property type="term" value="F:enoyl-CoA hydratase activity"/>
    <property type="evidence" value="ECO:0007669"/>
    <property type="project" value="UniProtKB-EC"/>
</dbReference>
<dbReference type="EC" id="4.2.1.17" evidence="2"/>
<comment type="caution">
    <text evidence="2">The sequence shown here is derived from an EMBL/GenBank/DDBJ whole genome shotgun (WGS) entry which is preliminary data.</text>
</comment>
<protein>
    <submittedName>
        <fullName evidence="2">Enoyl-CoA hydratase</fullName>
        <ecNumber evidence="2">4.2.1.17</ecNumber>
    </submittedName>
</protein>
<dbReference type="CDD" id="cd06558">
    <property type="entry name" value="crotonase-like"/>
    <property type="match status" value="1"/>
</dbReference>
<name>A0ABX1MUH6_9RHOO</name>
<evidence type="ECO:0000313" key="3">
    <source>
        <dbReference type="Proteomes" id="UP000652074"/>
    </source>
</evidence>
<evidence type="ECO:0000313" key="2">
    <source>
        <dbReference type="EMBL" id="NMF89729.1"/>
    </source>
</evidence>
<organism evidence="2 3">
    <name type="scientific">Aromatoleum petrolei</name>
    <dbReference type="NCBI Taxonomy" id="76116"/>
    <lineage>
        <taxon>Bacteria</taxon>
        <taxon>Pseudomonadati</taxon>
        <taxon>Pseudomonadota</taxon>
        <taxon>Betaproteobacteria</taxon>
        <taxon>Rhodocyclales</taxon>
        <taxon>Rhodocyclaceae</taxon>
        <taxon>Aromatoleum</taxon>
    </lineage>
</organism>
<dbReference type="InterPro" id="IPR029045">
    <property type="entry name" value="ClpP/crotonase-like_dom_sf"/>
</dbReference>
<dbReference type="InterPro" id="IPR001753">
    <property type="entry name" value="Enoyl-CoA_hydra/iso"/>
</dbReference>
<comment type="similarity">
    <text evidence="1">Belongs to the enoyl-CoA hydratase/isomerase family.</text>
</comment>
<dbReference type="Proteomes" id="UP000652074">
    <property type="component" value="Unassembled WGS sequence"/>
</dbReference>
<dbReference type="RefSeq" id="WP_169207094.1">
    <property type="nucleotide sequence ID" value="NZ_CP059560.1"/>
</dbReference>
<accession>A0ABX1MUH6</accession>
<reference evidence="2 3" key="1">
    <citation type="submission" date="2019-12" db="EMBL/GenBank/DDBJ databases">
        <title>Comparative genomics gives insights into the taxonomy of the Azoarcus-Aromatoleum group and reveals separate origins of nif in the plant-associated Azoarcus and non-plant-associated Aromatoleum sub-groups.</title>
        <authorList>
            <person name="Lafos M."/>
            <person name="Maluk M."/>
            <person name="Batista M."/>
            <person name="Junghare M."/>
            <person name="Carmona M."/>
            <person name="Faoro H."/>
            <person name="Cruz L.M."/>
            <person name="Battistoni F."/>
            <person name="De Souza E."/>
            <person name="Pedrosa F."/>
            <person name="Chen W.-M."/>
            <person name="Poole P.S."/>
            <person name="Dixon R.A."/>
            <person name="James E.K."/>
        </authorList>
    </citation>
    <scope>NUCLEOTIDE SEQUENCE [LARGE SCALE GENOMIC DNA]</scope>
    <source>
        <strain evidence="2 3">ToN1</strain>
    </source>
</reference>
<gene>
    <name evidence="2" type="ORF">GPA26_14745</name>
</gene>
<keyword evidence="3" id="KW-1185">Reference proteome</keyword>
<proteinExistence type="inferred from homology"/>
<dbReference type="Pfam" id="PF00378">
    <property type="entry name" value="ECH_1"/>
    <property type="match status" value="2"/>
</dbReference>
<dbReference type="PANTHER" id="PTHR43802:SF1">
    <property type="entry name" value="IP11341P-RELATED"/>
    <property type="match status" value="1"/>
</dbReference>